<evidence type="ECO:0000313" key="15">
    <source>
        <dbReference type="Proteomes" id="UP001597294"/>
    </source>
</evidence>
<dbReference type="PANTHER" id="PTHR31528">
    <property type="entry name" value="4-AMINO-5-HYDROXYMETHYL-2-METHYLPYRIMIDINE PHOSPHATE SYNTHASE THI11-RELATED"/>
    <property type="match status" value="1"/>
</dbReference>
<evidence type="ECO:0000256" key="12">
    <source>
        <dbReference type="SAM" id="SignalP"/>
    </source>
</evidence>
<evidence type="ECO:0000256" key="10">
    <source>
        <dbReference type="ARBA" id="ARBA00033171"/>
    </source>
</evidence>
<gene>
    <name evidence="14" type="ORF">ACFSKO_07195</name>
</gene>
<dbReference type="Pfam" id="PF09084">
    <property type="entry name" value="NMT1"/>
    <property type="match status" value="1"/>
</dbReference>
<dbReference type="EMBL" id="JBHUII010000004">
    <property type="protein sequence ID" value="MFD2205388.1"/>
    <property type="molecule type" value="Genomic_DNA"/>
</dbReference>
<evidence type="ECO:0000256" key="11">
    <source>
        <dbReference type="ARBA" id="ARBA00048179"/>
    </source>
</evidence>
<feature type="chain" id="PRO_5046282727" description="Thiamine pyrimidine synthase" evidence="12">
    <location>
        <begin position="25"/>
        <end position="330"/>
    </location>
</feature>
<dbReference type="Proteomes" id="UP001597294">
    <property type="component" value="Unassembled WGS sequence"/>
</dbReference>
<keyword evidence="15" id="KW-1185">Reference proteome</keyword>
<comment type="pathway">
    <text evidence="2">Cofactor biosynthesis; thiamine diphosphate biosynthesis.</text>
</comment>
<proteinExistence type="inferred from homology"/>
<keyword evidence="6" id="KW-0479">Metal-binding</keyword>
<comment type="subunit">
    <text evidence="4">Homodimer.</text>
</comment>
<keyword evidence="8" id="KW-0784">Thiamine biosynthesis</keyword>
<evidence type="ECO:0000259" key="13">
    <source>
        <dbReference type="Pfam" id="PF09084"/>
    </source>
</evidence>
<evidence type="ECO:0000313" key="14">
    <source>
        <dbReference type="EMBL" id="MFD2205388.1"/>
    </source>
</evidence>
<evidence type="ECO:0000256" key="1">
    <source>
        <dbReference type="ARBA" id="ARBA00003469"/>
    </source>
</evidence>
<evidence type="ECO:0000256" key="8">
    <source>
        <dbReference type="ARBA" id="ARBA00022977"/>
    </source>
</evidence>
<keyword evidence="12" id="KW-0732">Signal</keyword>
<feature type="domain" description="SsuA/THI5-like" evidence="13">
    <location>
        <begin position="38"/>
        <end position="256"/>
    </location>
</feature>
<sequence length="330" mass="35898">MKKMLLGAVAFAFGAGAFGASVLAADTVNLQLKWVTQAQFAGYYVAQDKGFYEDADLDVNIKPGGPDIAPPQVIVGGGADVVVDWMPSALASREKGVPLVNIAQPFKTSGMMLTCLKETGIKSSDDFKGKTLGVWFFGNEYPFLSWMSKLQIPTTGGDDGVSVLKQGFNVDPLLQKQADCVSTMTYNEYWQVIDAGIPESELVIFKYEEQGVATLEDGLYVLEDNLKDPAFVDKMARFVSASMKGWDYARTHPEEAANIVLDNDASGAQTEKHQVRMMNEINKLTAGSDGRLNPEDYERTVNTLLSGGSDPVITKKPEGAWTHVVMDAIK</sequence>
<evidence type="ECO:0000256" key="2">
    <source>
        <dbReference type="ARBA" id="ARBA00004948"/>
    </source>
</evidence>
<evidence type="ECO:0000256" key="6">
    <source>
        <dbReference type="ARBA" id="ARBA00022723"/>
    </source>
</evidence>
<comment type="function">
    <text evidence="1">Responsible for the formation of the pyrimidine heterocycle in the thiamine biosynthesis pathway. Catalyzes the formation of hydroxymethylpyrimidine phosphate (HMP-P) from histidine and pyridoxal phosphate (PLP). The protein uses PLP and the active site histidine to form HMP-P, generating an inactive enzyme. The enzyme can only undergo a single turnover, which suggests it is a suicide enzyme.</text>
</comment>
<dbReference type="SUPFAM" id="SSF53850">
    <property type="entry name" value="Periplasmic binding protein-like II"/>
    <property type="match status" value="1"/>
</dbReference>
<keyword evidence="7" id="KW-0663">Pyridoxal phosphate</keyword>
<comment type="similarity">
    <text evidence="3">Belongs to the NMT1/THI5 family.</text>
</comment>
<name>A0ABW5BH58_9PROT</name>
<keyword evidence="5" id="KW-0808">Transferase</keyword>
<accession>A0ABW5BH58</accession>
<evidence type="ECO:0000256" key="7">
    <source>
        <dbReference type="ARBA" id="ARBA00022898"/>
    </source>
</evidence>
<dbReference type="InterPro" id="IPR027939">
    <property type="entry name" value="NMT1/THI5"/>
</dbReference>
<organism evidence="14 15">
    <name type="scientific">Kiloniella antarctica</name>
    <dbReference type="NCBI Taxonomy" id="1550907"/>
    <lineage>
        <taxon>Bacteria</taxon>
        <taxon>Pseudomonadati</taxon>
        <taxon>Pseudomonadota</taxon>
        <taxon>Alphaproteobacteria</taxon>
        <taxon>Rhodospirillales</taxon>
        <taxon>Kiloniellaceae</taxon>
        <taxon>Kiloniella</taxon>
    </lineage>
</organism>
<evidence type="ECO:0000256" key="9">
    <source>
        <dbReference type="ARBA" id="ARBA00023004"/>
    </source>
</evidence>
<dbReference type="Gene3D" id="3.40.190.10">
    <property type="entry name" value="Periplasmic binding protein-like II"/>
    <property type="match status" value="2"/>
</dbReference>
<protein>
    <recommendedName>
        <fullName evidence="10">Thiamine pyrimidine synthase</fullName>
    </recommendedName>
</protein>
<dbReference type="PANTHER" id="PTHR31528:SF1">
    <property type="entry name" value="4-AMINO-5-HYDROXYMETHYL-2-METHYLPYRIMIDINE PHOSPHATE SYNTHASE THI11-RELATED"/>
    <property type="match status" value="1"/>
</dbReference>
<dbReference type="RefSeq" id="WP_380249952.1">
    <property type="nucleotide sequence ID" value="NZ_JBHUII010000004.1"/>
</dbReference>
<dbReference type="InterPro" id="IPR015168">
    <property type="entry name" value="SsuA/THI5"/>
</dbReference>
<comment type="caution">
    <text evidence="14">The sequence shown here is derived from an EMBL/GenBank/DDBJ whole genome shotgun (WGS) entry which is preliminary data.</text>
</comment>
<evidence type="ECO:0000256" key="4">
    <source>
        <dbReference type="ARBA" id="ARBA00011738"/>
    </source>
</evidence>
<reference evidence="15" key="1">
    <citation type="journal article" date="2019" name="Int. J. Syst. Evol. Microbiol.">
        <title>The Global Catalogue of Microorganisms (GCM) 10K type strain sequencing project: providing services to taxonomists for standard genome sequencing and annotation.</title>
        <authorList>
            <consortium name="The Broad Institute Genomics Platform"/>
            <consortium name="The Broad Institute Genome Sequencing Center for Infectious Disease"/>
            <person name="Wu L."/>
            <person name="Ma J."/>
        </authorList>
    </citation>
    <scope>NUCLEOTIDE SEQUENCE [LARGE SCALE GENOMIC DNA]</scope>
    <source>
        <strain evidence="15">CGMCC 4.7192</strain>
    </source>
</reference>
<comment type="catalytic activity">
    <reaction evidence="11">
        <text>N(6)-(pyridoxal phosphate)-L-lysyl-[4-amino-5-hydroxymethyl-2-methylpyrimidine phosphate synthase] + L-histidyl-[4-amino-5-hydroxymethyl-2-methylpyrimidine phosphate synthase] + 2 Fe(3+) + 4 H2O = L-lysyl-[4-amino-5-hydroxymethyl-2-methylpyrimidine phosphate synthase] + (2S)-2-amino-5-hydroxy-4-oxopentanoyl-[4-amino-5-hydroxymethyl-2-methylpyrimidine phosphate synthase] + 4-amino-2-methyl-5-(phosphooxymethyl)pyrimidine + 3-oxopropanoate + 2 Fe(2+) + 2 H(+)</text>
        <dbReference type="Rhea" id="RHEA:65756"/>
        <dbReference type="Rhea" id="RHEA-COMP:16892"/>
        <dbReference type="Rhea" id="RHEA-COMP:16893"/>
        <dbReference type="Rhea" id="RHEA-COMP:16894"/>
        <dbReference type="Rhea" id="RHEA-COMP:16895"/>
        <dbReference type="ChEBI" id="CHEBI:15377"/>
        <dbReference type="ChEBI" id="CHEBI:15378"/>
        <dbReference type="ChEBI" id="CHEBI:29033"/>
        <dbReference type="ChEBI" id="CHEBI:29034"/>
        <dbReference type="ChEBI" id="CHEBI:29969"/>
        <dbReference type="ChEBI" id="CHEBI:29979"/>
        <dbReference type="ChEBI" id="CHEBI:33190"/>
        <dbReference type="ChEBI" id="CHEBI:58354"/>
        <dbReference type="ChEBI" id="CHEBI:143915"/>
        <dbReference type="ChEBI" id="CHEBI:157692"/>
    </reaction>
    <physiologicalReaction direction="left-to-right" evidence="11">
        <dbReference type="Rhea" id="RHEA:65757"/>
    </physiologicalReaction>
</comment>
<keyword evidence="9" id="KW-0408">Iron</keyword>
<evidence type="ECO:0000256" key="5">
    <source>
        <dbReference type="ARBA" id="ARBA00022679"/>
    </source>
</evidence>
<evidence type="ECO:0000256" key="3">
    <source>
        <dbReference type="ARBA" id="ARBA00009406"/>
    </source>
</evidence>
<feature type="signal peptide" evidence="12">
    <location>
        <begin position="1"/>
        <end position="24"/>
    </location>
</feature>